<feature type="domain" description="DUS-like FMN-binding" evidence="13">
    <location>
        <begin position="5"/>
        <end position="263"/>
    </location>
</feature>
<comment type="cofactor">
    <cofactor evidence="1 9 10 12">
        <name>FMN</name>
        <dbReference type="ChEBI" id="CHEBI:58210"/>
    </cofactor>
</comment>
<feature type="active site" description="Proton donor" evidence="9 11">
    <location>
        <position position="98"/>
    </location>
</feature>
<dbReference type="GO" id="GO:0050660">
    <property type="term" value="F:flavin adenine dinucleotide binding"/>
    <property type="evidence" value="ECO:0007669"/>
    <property type="project" value="InterPro"/>
</dbReference>
<proteinExistence type="inferred from homology"/>
<dbReference type="CDD" id="cd02801">
    <property type="entry name" value="DUS_like_FMN"/>
    <property type="match status" value="1"/>
</dbReference>
<dbReference type="Gene3D" id="3.20.20.70">
    <property type="entry name" value="Aldolase class I"/>
    <property type="match status" value="1"/>
</dbReference>
<dbReference type="GO" id="GO:0102262">
    <property type="term" value="F:tRNA-dihydrouridine16 synthase activity"/>
    <property type="evidence" value="ECO:0007669"/>
    <property type="project" value="RHEA"/>
</dbReference>
<keyword evidence="12" id="KW-0547">Nucleotide-binding</keyword>
<feature type="binding site" evidence="9 12">
    <location>
        <position position="139"/>
    </location>
    <ligand>
        <name>FMN</name>
        <dbReference type="ChEBI" id="CHEBI:58210"/>
    </ligand>
</feature>
<evidence type="ECO:0000256" key="11">
    <source>
        <dbReference type="PIRSR" id="PIRSR006621-1"/>
    </source>
</evidence>
<evidence type="ECO:0000256" key="3">
    <source>
        <dbReference type="ARBA" id="ARBA00022630"/>
    </source>
</evidence>
<dbReference type="OrthoDB" id="5289281at2"/>
<reference evidence="14 15" key="1">
    <citation type="submission" date="2019-07" db="EMBL/GenBank/DDBJ databases">
        <title>Reinekea sp. strain SSH23 genome sequencing and assembly.</title>
        <authorList>
            <person name="Kim I."/>
        </authorList>
    </citation>
    <scope>NUCLEOTIDE SEQUENCE [LARGE SCALE GENOMIC DNA]</scope>
    <source>
        <strain evidence="14 15">SSH23</strain>
    </source>
</reference>
<evidence type="ECO:0000313" key="14">
    <source>
        <dbReference type="EMBL" id="TXR54048.1"/>
    </source>
</evidence>
<feature type="binding site" evidence="12">
    <location>
        <position position="168"/>
    </location>
    <ligand>
        <name>FMN</name>
        <dbReference type="ChEBI" id="CHEBI:58210"/>
    </ligand>
</feature>
<dbReference type="PANTHER" id="PTHR11082:SF26">
    <property type="entry name" value="TRNA-DIHYDROURIDINE(16) SYNTHASE"/>
    <property type="match status" value="1"/>
</dbReference>
<dbReference type="InterPro" id="IPR035587">
    <property type="entry name" value="DUS-like_FMN-bd"/>
</dbReference>
<evidence type="ECO:0000256" key="4">
    <source>
        <dbReference type="ARBA" id="ARBA00022643"/>
    </source>
</evidence>
<accession>A0A5C8ZA53</accession>
<keyword evidence="15" id="KW-1185">Reference proteome</keyword>
<evidence type="ECO:0000256" key="2">
    <source>
        <dbReference type="ARBA" id="ARBA00022555"/>
    </source>
</evidence>
<organism evidence="14 15">
    <name type="scientific">Reinekea thalattae</name>
    <dbReference type="NCBI Taxonomy" id="2593301"/>
    <lineage>
        <taxon>Bacteria</taxon>
        <taxon>Pseudomonadati</taxon>
        <taxon>Pseudomonadota</taxon>
        <taxon>Gammaproteobacteria</taxon>
        <taxon>Oceanospirillales</taxon>
        <taxon>Saccharospirillaceae</taxon>
        <taxon>Reinekea</taxon>
    </lineage>
</organism>
<dbReference type="EC" id="1.3.1.-" evidence="9"/>
<keyword evidence="8 9" id="KW-0560">Oxidoreductase</keyword>
<dbReference type="InterPro" id="IPR042270">
    <property type="entry name" value="DusC_C"/>
</dbReference>
<dbReference type="SUPFAM" id="SSF51395">
    <property type="entry name" value="FMN-linked oxidoreductases"/>
    <property type="match status" value="1"/>
</dbReference>
<dbReference type="PROSITE" id="PS01136">
    <property type="entry name" value="UPF0034"/>
    <property type="match status" value="1"/>
</dbReference>
<dbReference type="Pfam" id="PF01207">
    <property type="entry name" value="Dus"/>
    <property type="match status" value="1"/>
</dbReference>
<dbReference type="AlphaFoldDB" id="A0A5C8ZA53"/>
<dbReference type="PANTHER" id="PTHR11082">
    <property type="entry name" value="TRNA-DIHYDROURIDINE SYNTHASE"/>
    <property type="match status" value="1"/>
</dbReference>
<keyword evidence="6 9" id="KW-0521">NADP</keyword>
<dbReference type="RefSeq" id="WP_147713447.1">
    <property type="nucleotide sequence ID" value="NZ_VKAD01000001.1"/>
</dbReference>
<evidence type="ECO:0000256" key="6">
    <source>
        <dbReference type="ARBA" id="ARBA00022857"/>
    </source>
</evidence>
<evidence type="ECO:0000256" key="12">
    <source>
        <dbReference type="PIRSR" id="PIRSR006621-2"/>
    </source>
</evidence>
<keyword evidence="2 9" id="KW-0820">tRNA-binding</keyword>
<keyword evidence="3 9" id="KW-0285">Flavoprotein</keyword>
<comment type="function">
    <text evidence="9">Catalyzes the synthesis of 5,6-dihydrouridine (D), a modified base found in the D-loop of most tRNAs, via the reduction of the C5-C6 double bond in target uridines. Specifically modifies U16 in tRNAs.</text>
</comment>
<name>A0A5C8ZA53_9GAMM</name>
<evidence type="ECO:0000259" key="13">
    <source>
        <dbReference type="Pfam" id="PF01207"/>
    </source>
</evidence>
<dbReference type="EMBL" id="VKAD01000001">
    <property type="protein sequence ID" value="TXR54048.1"/>
    <property type="molecule type" value="Genomic_DNA"/>
</dbReference>
<evidence type="ECO:0000256" key="5">
    <source>
        <dbReference type="ARBA" id="ARBA00022694"/>
    </source>
</evidence>
<comment type="catalytic activity">
    <reaction evidence="9">
        <text>5,6-dihydrouridine(16) in tRNA + NADP(+) = uridine(16) in tRNA + NADPH + H(+)</text>
        <dbReference type="Rhea" id="RHEA:53376"/>
        <dbReference type="Rhea" id="RHEA-COMP:13543"/>
        <dbReference type="Rhea" id="RHEA-COMP:13544"/>
        <dbReference type="ChEBI" id="CHEBI:15378"/>
        <dbReference type="ChEBI" id="CHEBI:57783"/>
        <dbReference type="ChEBI" id="CHEBI:58349"/>
        <dbReference type="ChEBI" id="CHEBI:65315"/>
        <dbReference type="ChEBI" id="CHEBI:74443"/>
    </reaction>
</comment>
<gene>
    <name evidence="9" type="primary">dusC</name>
    <name evidence="14" type="ORF">FME95_05775</name>
</gene>
<dbReference type="InterPro" id="IPR032886">
    <property type="entry name" value="DusC"/>
</dbReference>
<comment type="caution">
    <text evidence="9">Lacks conserved residue(s) required for the propagation of feature annotation.</text>
</comment>
<comment type="similarity">
    <text evidence="9">Belongs to the Dus family. DusC subfamily.</text>
</comment>
<comment type="catalytic activity">
    <reaction evidence="9">
        <text>5,6-dihydrouridine(16) in tRNA + NAD(+) = uridine(16) in tRNA + NADH + H(+)</text>
        <dbReference type="Rhea" id="RHEA:53380"/>
        <dbReference type="Rhea" id="RHEA-COMP:13543"/>
        <dbReference type="Rhea" id="RHEA-COMP:13544"/>
        <dbReference type="ChEBI" id="CHEBI:15378"/>
        <dbReference type="ChEBI" id="CHEBI:57540"/>
        <dbReference type="ChEBI" id="CHEBI:57945"/>
        <dbReference type="ChEBI" id="CHEBI:65315"/>
        <dbReference type="ChEBI" id="CHEBI:74443"/>
    </reaction>
</comment>
<feature type="binding site" evidence="9 12">
    <location>
        <begin position="223"/>
        <end position="224"/>
    </location>
    <ligand>
        <name>FMN</name>
        <dbReference type="ChEBI" id="CHEBI:58210"/>
    </ligand>
</feature>
<dbReference type="InterPro" id="IPR001269">
    <property type="entry name" value="DUS_fam"/>
</dbReference>
<sequence length="312" mass="34914">MKIYLAPMEGLADQYLRHLIAKAGGYDLVVTEFVRVVDQLLPASVFHRTVPELLRGSVCGEQTPLRVQLLGNHPEALARNAVRAIELGSHGVDLNFGCPSKTVNGSQGGAVLLQQPEQLYRITRNVRQAVDQNQPVSAKMRLGYEDHRLMKECALALEAAGANEITVHARTKVQGYTPPAHWHLVAEITSQLNIPTIINGEIWNSQDAEQALLQSGCQHLMLGRGAVRNPWLAQQITTETAKTCWSQLLPLVDEFWQMVRQDMSPRYCAGRLKQWLSHLRLSYPEAEQLYNEIKRIKEIETISAILARQSAS</sequence>
<dbReference type="InterPro" id="IPR013785">
    <property type="entry name" value="Aldolase_TIM"/>
</dbReference>
<feature type="site" description="Interacts with tRNA" evidence="9">
    <location>
        <position position="95"/>
    </location>
</feature>
<feature type="site" description="Interacts with tRNA; defines subfamily-specific binding signature" evidence="9">
    <location>
        <position position="294"/>
    </location>
</feature>
<dbReference type="PIRSF" id="PIRSF006621">
    <property type="entry name" value="Dus"/>
    <property type="match status" value="1"/>
</dbReference>
<feature type="binding site" evidence="9 12">
    <location>
        <position position="68"/>
    </location>
    <ligand>
        <name>FMN</name>
        <dbReference type="ChEBI" id="CHEBI:58210"/>
    </ligand>
</feature>
<keyword evidence="5 9" id="KW-0819">tRNA processing</keyword>
<comment type="caution">
    <text evidence="14">The sequence shown here is derived from an EMBL/GenBank/DDBJ whole genome shotgun (WGS) entry which is preliminary data.</text>
</comment>
<feature type="site" description="Interacts with tRNA; defines subfamily-specific binding signature" evidence="9">
    <location>
        <position position="273"/>
    </location>
</feature>
<evidence type="ECO:0000256" key="10">
    <source>
        <dbReference type="PIRNR" id="PIRNR006621"/>
    </source>
</evidence>
<evidence type="ECO:0000256" key="8">
    <source>
        <dbReference type="ARBA" id="ARBA00023002"/>
    </source>
</evidence>
<dbReference type="HAMAP" id="MF_02043">
    <property type="entry name" value="DusC_subfam"/>
    <property type="match status" value="1"/>
</dbReference>
<protein>
    <recommendedName>
        <fullName evidence="9">tRNA-dihydrouridine(16) synthase</fullName>
        <ecNumber evidence="9">1.3.1.-</ecNumber>
    </recommendedName>
    <alternativeName>
        <fullName evidence="9">U16-specific dihydrouridine synthase</fullName>
        <shortName evidence="9">U16-specific Dus</shortName>
    </alternativeName>
    <alternativeName>
        <fullName evidence="9">tRNA-dihydrouridine synthase C</fullName>
    </alternativeName>
</protein>
<dbReference type="Proteomes" id="UP000321764">
    <property type="component" value="Unassembled WGS sequence"/>
</dbReference>
<feature type="site" description="Interacts with tRNA; defines subfamily-specific binding signature" evidence="9">
    <location>
        <position position="271"/>
    </location>
</feature>
<evidence type="ECO:0000256" key="9">
    <source>
        <dbReference type="HAMAP-Rule" id="MF_02043"/>
    </source>
</evidence>
<dbReference type="InterPro" id="IPR018517">
    <property type="entry name" value="tRNA_hU_synthase_CS"/>
</dbReference>
<dbReference type="GO" id="GO:0000049">
    <property type="term" value="F:tRNA binding"/>
    <property type="evidence" value="ECO:0007669"/>
    <property type="project" value="UniProtKB-UniRule"/>
</dbReference>
<feature type="binding site" evidence="9">
    <location>
        <begin position="199"/>
        <end position="201"/>
    </location>
    <ligand>
        <name>FMN</name>
        <dbReference type="ChEBI" id="CHEBI:58210"/>
    </ligand>
</feature>
<feature type="site" description="Interacts with tRNA" evidence="9">
    <location>
        <position position="176"/>
    </location>
</feature>
<feature type="site" description="Interacts with tRNA; defines subfamily-specific binding signature" evidence="9">
    <location>
        <position position="35"/>
    </location>
</feature>
<evidence type="ECO:0000313" key="15">
    <source>
        <dbReference type="Proteomes" id="UP000321764"/>
    </source>
</evidence>
<dbReference type="GO" id="GO:0010181">
    <property type="term" value="F:FMN binding"/>
    <property type="evidence" value="ECO:0007669"/>
    <property type="project" value="UniProtKB-UniRule"/>
</dbReference>
<comment type="similarity">
    <text evidence="10">Belongs to the dus family.</text>
</comment>
<evidence type="ECO:0000256" key="1">
    <source>
        <dbReference type="ARBA" id="ARBA00001917"/>
    </source>
</evidence>
<dbReference type="Gene3D" id="1.20.225.30">
    <property type="entry name" value="Dihydrouridine synthase, C-terminal recognition domain"/>
    <property type="match status" value="1"/>
</dbReference>
<keyword evidence="4 9" id="KW-0288">FMN</keyword>
<keyword evidence="7 9" id="KW-0694">RNA-binding</keyword>
<evidence type="ECO:0000256" key="7">
    <source>
        <dbReference type="ARBA" id="ARBA00022884"/>
    </source>
</evidence>